<dbReference type="EMBL" id="KM371112">
    <property type="protein sequence ID" value="AJK91758.1"/>
    <property type="molecule type" value="Genomic_DNA"/>
</dbReference>
<reference evidence="1 2" key="1">
    <citation type="journal article" date="2015" name="Viruses">
        <title>The complete sequence of the first Spodoptera frugiperda Betabaculovirus genome: a natural multiple recombinant virus.</title>
        <authorList>
            <person name="Cuartas P.E."/>
            <person name="Barrera G.P."/>
            <person name="Belaich M.N."/>
            <person name="Barreto E."/>
            <person name="Ghiringhelli P.D."/>
            <person name="Villamizar L.F."/>
        </authorList>
    </citation>
    <scope>NUCLEOTIDE SEQUENCE [LARGE SCALE GENOMIC DNA]</scope>
    <source>
        <strain evidence="1">VG008</strain>
    </source>
</reference>
<dbReference type="KEGG" id="vg:23632099"/>
<evidence type="ECO:0000313" key="2">
    <source>
        <dbReference type="Proteomes" id="UP000201335"/>
    </source>
</evidence>
<accession>A0A0C5AUX3</accession>
<dbReference type="RefSeq" id="YP_009121882.1">
    <property type="nucleotide sequence ID" value="NC_026511.1"/>
</dbReference>
<protein>
    <submittedName>
        <fullName evidence="1">ORF097</fullName>
    </submittedName>
</protein>
<dbReference type="Proteomes" id="UP000201335">
    <property type="component" value="Segment"/>
</dbReference>
<name>A0A0C5AUX3_9BBAC</name>
<organism evidence="1 2">
    <name type="scientific">Spodoptera frugiperda granulovirus</name>
    <dbReference type="NCBI Taxonomy" id="307454"/>
    <lineage>
        <taxon>Viruses</taxon>
        <taxon>Viruses incertae sedis</taxon>
        <taxon>Naldaviricetes</taxon>
        <taxon>Lefavirales</taxon>
        <taxon>Baculoviridae</taxon>
        <taxon>Betabaculovirus</taxon>
        <taxon>Betabaculovirus spofrugiperdae</taxon>
    </lineage>
</organism>
<proteinExistence type="predicted"/>
<keyword evidence="2" id="KW-1185">Reference proteome</keyword>
<sequence length="124" mass="14404">MNGYNYVPDGAHRHQELEKVQKEILQQHKYLESQINSLRANMKAYCGTPTCNAINDVAAVTRVNYNTNLDVSPYRKPFTTIYNNPPAAIVPAAVPLYQPDHRTPYNYKQFNTNYYKRPSQYVFK</sequence>
<evidence type="ECO:0000313" key="1">
    <source>
        <dbReference type="EMBL" id="AJK91758.1"/>
    </source>
</evidence>
<dbReference type="OrthoDB" id="19972at10239"/>
<dbReference type="GeneID" id="23632099"/>